<name>A0A7C3SI59_9BACT</name>
<protein>
    <recommendedName>
        <fullName evidence="1">Transposase DDE domain-containing protein</fullName>
    </recommendedName>
</protein>
<comment type="caution">
    <text evidence="2">The sequence shown here is derived from an EMBL/GenBank/DDBJ whole genome shotgun (WGS) entry which is preliminary data.</text>
</comment>
<evidence type="ECO:0000313" key="2">
    <source>
        <dbReference type="EMBL" id="HGB14160.1"/>
    </source>
</evidence>
<evidence type="ECO:0000259" key="1">
    <source>
        <dbReference type="Pfam" id="PF13701"/>
    </source>
</evidence>
<organism evidence="2">
    <name type="scientific">Desulfobacca acetoxidans</name>
    <dbReference type="NCBI Taxonomy" id="60893"/>
    <lineage>
        <taxon>Bacteria</taxon>
        <taxon>Pseudomonadati</taxon>
        <taxon>Thermodesulfobacteriota</taxon>
        <taxon>Desulfobaccia</taxon>
        <taxon>Desulfobaccales</taxon>
        <taxon>Desulfobaccaceae</taxon>
        <taxon>Desulfobacca</taxon>
    </lineage>
</organism>
<dbReference type="InterPro" id="IPR025668">
    <property type="entry name" value="Tnp_DDE_dom"/>
</dbReference>
<reference evidence="2" key="1">
    <citation type="journal article" date="2020" name="mSystems">
        <title>Genome- and Community-Level Interaction Insights into Carbon Utilization and Element Cycling Functions of Hydrothermarchaeota in Hydrothermal Sediment.</title>
        <authorList>
            <person name="Zhou Z."/>
            <person name="Liu Y."/>
            <person name="Xu W."/>
            <person name="Pan J."/>
            <person name="Luo Z.H."/>
            <person name="Li M."/>
        </authorList>
    </citation>
    <scope>NUCLEOTIDE SEQUENCE [LARGE SCALE GENOMIC DNA]</scope>
    <source>
        <strain evidence="2">SpSt-776</strain>
    </source>
</reference>
<accession>A0A7C3SI59</accession>
<dbReference type="Pfam" id="PF13701">
    <property type="entry name" value="DDE_Tnp_1_4"/>
    <property type="match status" value="1"/>
</dbReference>
<dbReference type="AlphaFoldDB" id="A0A7C3SI59"/>
<gene>
    <name evidence="2" type="ORF">ENV62_02835</name>
</gene>
<sequence>MRHPSSHQAPGRGLFNSLLRVDIQAKSWSRPRRVVARIEWHRGELFPRIGFVVTNSRLTAGKVVKVYNGRAEIENRIKEGKNTLQWDKTSASASRLTRPGCRWGSWPIISCMWYASSMVGGKN</sequence>
<feature type="domain" description="Transposase DDE" evidence="1">
    <location>
        <begin position="21"/>
        <end position="92"/>
    </location>
</feature>
<proteinExistence type="predicted"/>
<dbReference type="EMBL" id="DTHB01000024">
    <property type="protein sequence ID" value="HGB14160.1"/>
    <property type="molecule type" value="Genomic_DNA"/>
</dbReference>